<feature type="transmembrane region" description="Helical" evidence="2">
    <location>
        <begin position="397"/>
        <end position="417"/>
    </location>
</feature>
<proteinExistence type="predicted"/>
<protein>
    <submittedName>
        <fullName evidence="3">Uncharacterized protein</fullName>
    </submittedName>
</protein>
<organism evidence="3 4">
    <name type="scientific">Roseimaritima multifibrata</name>
    <dbReference type="NCBI Taxonomy" id="1930274"/>
    <lineage>
        <taxon>Bacteria</taxon>
        <taxon>Pseudomonadati</taxon>
        <taxon>Planctomycetota</taxon>
        <taxon>Planctomycetia</taxon>
        <taxon>Pirellulales</taxon>
        <taxon>Pirellulaceae</taxon>
        <taxon>Roseimaritima</taxon>
    </lineage>
</organism>
<dbReference type="RefSeq" id="WP_145353244.1">
    <property type="nucleotide sequence ID" value="NZ_CP036262.1"/>
</dbReference>
<keyword evidence="2" id="KW-1133">Transmembrane helix</keyword>
<dbReference type="EMBL" id="CP036262">
    <property type="protein sequence ID" value="QDS95233.1"/>
    <property type="molecule type" value="Genomic_DNA"/>
</dbReference>
<evidence type="ECO:0000256" key="2">
    <source>
        <dbReference type="SAM" id="Phobius"/>
    </source>
</evidence>
<evidence type="ECO:0000256" key="1">
    <source>
        <dbReference type="SAM" id="MobiDB-lite"/>
    </source>
</evidence>
<accession>A0A517MK30</accession>
<keyword evidence="4" id="KW-1185">Reference proteome</keyword>
<evidence type="ECO:0000313" key="4">
    <source>
        <dbReference type="Proteomes" id="UP000320672"/>
    </source>
</evidence>
<evidence type="ECO:0000313" key="3">
    <source>
        <dbReference type="EMBL" id="QDS95233.1"/>
    </source>
</evidence>
<dbReference type="OrthoDB" id="210010at2"/>
<feature type="compositionally biased region" description="Polar residues" evidence="1">
    <location>
        <begin position="175"/>
        <end position="184"/>
    </location>
</feature>
<dbReference type="KEGG" id="rml:FF011L_40260"/>
<reference evidence="3 4" key="1">
    <citation type="submission" date="2019-02" db="EMBL/GenBank/DDBJ databases">
        <title>Deep-cultivation of Planctomycetes and their phenomic and genomic characterization uncovers novel biology.</title>
        <authorList>
            <person name="Wiegand S."/>
            <person name="Jogler M."/>
            <person name="Boedeker C."/>
            <person name="Pinto D."/>
            <person name="Vollmers J."/>
            <person name="Rivas-Marin E."/>
            <person name="Kohn T."/>
            <person name="Peeters S.H."/>
            <person name="Heuer A."/>
            <person name="Rast P."/>
            <person name="Oberbeckmann S."/>
            <person name="Bunk B."/>
            <person name="Jeske O."/>
            <person name="Meyerdierks A."/>
            <person name="Storesund J.E."/>
            <person name="Kallscheuer N."/>
            <person name="Luecker S."/>
            <person name="Lage O.M."/>
            <person name="Pohl T."/>
            <person name="Merkel B.J."/>
            <person name="Hornburger P."/>
            <person name="Mueller R.-W."/>
            <person name="Bruemmer F."/>
            <person name="Labrenz M."/>
            <person name="Spormann A.M."/>
            <person name="Op den Camp H."/>
            <person name="Overmann J."/>
            <person name="Amann R."/>
            <person name="Jetten M.S.M."/>
            <person name="Mascher T."/>
            <person name="Medema M.H."/>
            <person name="Devos D.P."/>
            <person name="Kaster A.-K."/>
            <person name="Ovreas L."/>
            <person name="Rohde M."/>
            <person name="Galperin M.Y."/>
            <person name="Jogler C."/>
        </authorList>
    </citation>
    <scope>NUCLEOTIDE SEQUENCE [LARGE SCALE GENOMIC DNA]</scope>
    <source>
        <strain evidence="3 4">FF011L</strain>
    </source>
</reference>
<dbReference type="Proteomes" id="UP000320672">
    <property type="component" value="Chromosome"/>
</dbReference>
<feature type="transmembrane region" description="Helical" evidence="2">
    <location>
        <begin position="30"/>
        <end position="48"/>
    </location>
</feature>
<feature type="region of interest" description="Disordered" evidence="1">
    <location>
        <begin position="172"/>
        <end position="194"/>
    </location>
</feature>
<keyword evidence="2" id="KW-0472">Membrane</keyword>
<keyword evidence="2" id="KW-0812">Transmembrane</keyword>
<sequence length="471" mass="51829">MRIPSDLHERNLYRERTHGARKTPFAMRRLFRLVLMLIVVVWVMRKAADPKIYTPFFPSRVAVPPAVSGAGHSVFVPPAVAGGVSGAVDPGSPGAAASEVPILDSADGDEGTSGGAFVNHAFEKAVDELSLPQQRQLSVWLWELRHRDHEKTEPDQAQPGRSDETFSLTELFVSPESQPANGTTDELDPETKRPIPQSLVDLSVRGRQALQAELDRTYQDRVVDGAVFRPADFDAFYRYLELASQKNFTTHFWNAKPAPRQVGVVPLMQQPKAYLGTQVWLTAQVARVVPVTVAESKANRNRFGVNEYYEVWLRPEDGTERPVVLYTPEVSAALKQIPSDSALQSGPHVAVAGIFLKRRLYAAVGGATECPVIVGRVWDQEATVADVVTAPRSEPPWMMVVALAGIFGVTLAAGLFWRSTVAAKQTRRVRQASLSMAPEFAASLAASDVRDRKLDDEVVDPQYVVKTEEDP</sequence>
<name>A0A517MK30_9BACT</name>
<gene>
    <name evidence="3" type="ORF">FF011L_40260</name>
</gene>
<dbReference type="AlphaFoldDB" id="A0A517MK30"/>